<comment type="caution">
    <text evidence="1">The sequence shown here is derived from an EMBL/GenBank/DDBJ whole genome shotgun (WGS) entry which is preliminary data.</text>
</comment>
<dbReference type="AlphaFoldDB" id="A0A562MYM2"/>
<evidence type="ECO:0000313" key="1">
    <source>
        <dbReference type="EMBL" id="TWI24946.1"/>
    </source>
</evidence>
<name>A0A562MYM2_9SPHI</name>
<protein>
    <submittedName>
        <fullName evidence="1">Uncharacterized protein</fullName>
    </submittedName>
</protein>
<proteinExistence type="predicted"/>
<gene>
    <name evidence="1" type="ORF">IQ31_00536</name>
</gene>
<dbReference type="Proteomes" id="UP000315908">
    <property type="component" value="Unassembled WGS sequence"/>
</dbReference>
<accession>A0A562MYM2</accession>
<evidence type="ECO:0000313" key="2">
    <source>
        <dbReference type="Proteomes" id="UP000315908"/>
    </source>
</evidence>
<dbReference type="EMBL" id="VLKR01000002">
    <property type="protein sequence ID" value="TWI24946.1"/>
    <property type="molecule type" value="Genomic_DNA"/>
</dbReference>
<reference evidence="1 2" key="1">
    <citation type="journal article" date="2015" name="Stand. Genomic Sci.">
        <title>Genomic Encyclopedia of Bacterial and Archaeal Type Strains, Phase III: the genomes of soil and plant-associated and newly described type strains.</title>
        <authorList>
            <person name="Whitman W.B."/>
            <person name="Woyke T."/>
            <person name="Klenk H.P."/>
            <person name="Zhou Y."/>
            <person name="Lilburn T.G."/>
            <person name="Beck B.J."/>
            <person name="De Vos P."/>
            <person name="Vandamme P."/>
            <person name="Eisen J.A."/>
            <person name="Garrity G."/>
            <person name="Hugenholtz P."/>
            <person name="Kyrpides N.C."/>
        </authorList>
    </citation>
    <scope>NUCLEOTIDE SEQUENCE [LARGE SCALE GENOMIC DNA]</scope>
    <source>
        <strain evidence="1 2">CGMCC 1.6855</strain>
    </source>
</reference>
<organism evidence="1 2">
    <name type="scientific">Sphingobacterium siyangense</name>
    <dbReference type="NCBI Taxonomy" id="459529"/>
    <lineage>
        <taxon>Bacteria</taxon>
        <taxon>Pseudomonadati</taxon>
        <taxon>Bacteroidota</taxon>
        <taxon>Sphingobacteriia</taxon>
        <taxon>Sphingobacteriales</taxon>
        <taxon>Sphingobacteriaceae</taxon>
        <taxon>Sphingobacterium</taxon>
    </lineage>
</organism>
<sequence>MFIRNGCIARFLQLENRATLGKIRADQSNCKTFTRSIGRKIIDPDLGHPYRQLCG</sequence>